<sequence length="77" mass="8227">YSTPLFAEDAVAVLDELGVERADVYGTSMGGRTRAGWRTAIHCAVRRLVLGCTSPGGPHAVERTMAVRRSLAGPDRD</sequence>
<keyword evidence="2" id="KW-1185">Reference proteome</keyword>
<dbReference type="AlphaFoldDB" id="A0A368SXG9"/>
<dbReference type="RefSeq" id="WP_374058436.1">
    <property type="nucleotide sequence ID" value="NZ_QEIN01000631.1"/>
</dbReference>
<proteinExistence type="predicted"/>
<organism evidence="1 2">
    <name type="scientific">Marinitenerispora sediminis</name>
    <dbReference type="NCBI Taxonomy" id="1931232"/>
    <lineage>
        <taxon>Bacteria</taxon>
        <taxon>Bacillati</taxon>
        <taxon>Actinomycetota</taxon>
        <taxon>Actinomycetes</taxon>
        <taxon>Streptosporangiales</taxon>
        <taxon>Nocardiopsidaceae</taxon>
        <taxon>Marinitenerispora</taxon>
    </lineage>
</organism>
<dbReference type="GO" id="GO:0016787">
    <property type="term" value="F:hydrolase activity"/>
    <property type="evidence" value="ECO:0007669"/>
    <property type="project" value="UniProtKB-KW"/>
</dbReference>
<protein>
    <submittedName>
        <fullName evidence="1">Alpha/beta hydrolase</fullName>
    </submittedName>
</protein>
<reference evidence="1 2" key="1">
    <citation type="submission" date="2018-04" db="EMBL/GenBank/DDBJ databases">
        <title>Novel actinobacteria from marine sediment.</title>
        <authorList>
            <person name="Ng Z.Y."/>
            <person name="Tan G.Y.A."/>
        </authorList>
    </citation>
    <scope>NUCLEOTIDE SEQUENCE [LARGE SCALE GENOMIC DNA]</scope>
    <source>
        <strain evidence="1 2">TPS81</strain>
    </source>
</reference>
<evidence type="ECO:0000313" key="1">
    <source>
        <dbReference type="EMBL" id="RCV47137.1"/>
    </source>
</evidence>
<feature type="non-terminal residue" evidence="1">
    <location>
        <position position="77"/>
    </location>
</feature>
<accession>A0A368SXG9</accession>
<comment type="caution">
    <text evidence="1">The sequence shown here is derived from an EMBL/GenBank/DDBJ whole genome shotgun (WGS) entry which is preliminary data.</text>
</comment>
<name>A0A368SXG9_9ACTN</name>
<dbReference type="SUPFAM" id="SSF53474">
    <property type="entry name" value="alpha/beta-Hydrolases"/>
    <property type="match status" value="1"/>
</dbReference>
<dbReference type="InterPro" id="IPR029058">
    <property type="entry name" value="AB_hydrolase_fold"/>
</dbReference>
<dbReference type="Proteomes" id="UP000253318">
    <property type="component" value="Unassembled WGS sequence"/>
</dbReference>
<gene>
    <name evidence="1" type="ORF">DEF24_27590</name>
</gene>
<keyword evidence="1" id="KW-0378">Hydrolase</keyword>
<dbReference type="Gene3D" id="3.40.50.1820">
    <property type="entry name" value="alpha/beta hydrolase"/>
    <property type="match status" value="1"/>
</dbReference>
<feature type="non-terminal residue" evidence="1">
    <location>
        <position position="1"/>
    </location>
</feature>
<dbReference type="EMBL" id="QEIN01000631">
    <property type="protein sequence ID" value="RCV47137.1"/>
    <property type="molecule type" value="Genomic_DNA"/>
</dbReference>
<evidence type="ECO:0000313" key="2">
    <source>
        <dbReference type="Proteomes" id="UP000253318"/>
    </source>
</evidence>